<protein>
    <submittedName>
        <fullName evidence="1">Uncharacterized protein</fullName>
    </submittedName>
</protein>
<dbReference type="Proteomes" id="UP000248423">
    <property type="component" value="Unassembled WGS sequence"/>
</dbReference>
<dbReference type="PANTHER" id="PTHR31252:SF11">
    <property type="entry name" value="DUF4419 DOMAIN-CONTAINING PROTEIN"/>
    <property type="match status" value="1"/>
</dbReference>
<keyword evidence="2" id="KW-1185">Reference proteome</keyword>
<evidence type="ECO:0000313" key="2">
    <source>
        <dbReference type="Proteomes" id="UP000248423"/>
    </source>
</evidence>
<dbReference type="InterPro" id="IPR025533">
    <property type="entry name" value="DUF4419"/>
</dbReference>
<dbReference type="PANTHER" id="PTHR31252">
    <property type="entry name" value="DUF4419 DOMAIN-CONTAINING PROTEIN"/>
    <property type="match status" value="1"/>
</dbReference>
<evidence type="ECO:0000313" key="1">
    <source>
        <dbReference type="EMBL" id="PYI02312.1"/>
    </source>
</evidence>
<dbReference type="VEuPathDB" id="FungiDB:BO78DRAFT_410733"/>
<name>A0A319DWX9_ASPSB</name>
<dbReference type="Pfam" id="PF14388">
    <property type="entry name" value="DUF4419"/>
    <property type="match status" value="1"/>
</dbReference>
<reference evidence="1 2" key="1">
    <citation type="submission" date="2018-02" db="EMBL/GenBank/DDBJ databases">
        <title>The genomes of Aspergillus section Nigri reveals drivers in fungal speciation.</title>
        <authorList>
            <consortium name="DOE Joint Genome Institute"/>
            <person name="Vesth T.C."/>
            <person name="Nybo J."/>
            <person name="Theobald S."/>
            <person name="Brandl J."/>
            <person name="Frisvad J.C."/>
            <person name="Nielsen K.F."/>
            <person name="Lyhne E.K."/>
            <person name="Kogle M.E."/>
            <person name="Kuo A."/>
            <person name="Riley R."/>
            <person name="Clum A."/>
            <person name="Nolan M."/>
            <person name="Lipzen A."/>
            <person name="Salamov A."/>
            <person name="Henrissat B."/>
            <person name="Wiebenga A."/>
            <person name="De vries R.P."/>
            <person name="Grigoriev I.V."/>
            <person name="Mortensen U.H."/>
            <person name="Andersen M.R."/>
            <person name="Baker S.E."/>
        </authorList>
    </citation>
    <scope>NUCLEOTIDE SEQUENCE [LARGE SCALE GENOMIC DNA]</scope>
    <source>
        <strain evidence="1 2">CBS 121057</strain>
    </source>
</reference>
<accession>A0A319DWX9</accession>
<organism evidence="1 2">
    <name type="scientific">Aspergillus sclerotiicarbonarius (strain CBS 121057 / IBT 28362)</name>
    <dbReference type="NCBI Taxonomy" id="1448318"/>
    <lineage>
        <taxon>Eukaryota</taxon>
        <taxon>Fungi</taxon>
        <taxon>Dikarya</taxon>
        <taxon>Ascomycota</taxon>
        <taxon>Pezizomycotina</taxon>
        <taxon>Eurotiomycetes</taxon>
        <taxon>Eurotiomycetidae</taxon>
        <taxon>Eurotiales</taxon>
        <taxon>Aspergillaceae</taxon>
        <taxon>Aspergillus</taxon>
        <taxon>Aspergillus subgen. Circumdati</taxon>
    </lineage>
</organism>
<dbReference type="EMBL" id="KZ826397">
    <property type="protein sequence ID" value="PYI02312.1"/>
    <property type="molecule type" value="Genomic_DNA"/>
</dbReference>
<dbReference type="AlphaFoldDB" id="A0A319DWX9"/>
<sequence length="397" mass="44861">MPITLILSETSPQEWSGKLVAEDGEALFTQTSSDDYLKSKRNVESSFQEDDFKQRRIIGGKHGFIQAVYEAYGTHARLTIRPEDIWFSVLSQLNLYLNTHPQARYHLFVQHPRQAIPPFYQTEDDGDMAICMEGALATHITDPELRAWAVPSFSTTTGTDRAVASALLLGNIKRYFQGHVLSECDIHSVTLLGERKDWGDLLSKLDKIETWDEQLKSFAISLRPILRRFITSFDGNTSEVSYFWKCCLRENCSSGSHILAGWITAFCFWDVDGKRTQQVNSREEGLIRFDGVVYLPLVIHSIPAAFGTFPVSFIDQDCNICRTMILAGLVGFEALHNSNNLRRRWDRLQPISGWWMYEEEVPIRSTPSVAKTPTAEPVAATMASVSPTATTKRLIPS</sequence>
<dbReference type="STRING" id="1448318.A0A319DWX9"/>
<proteinExistence type="predicted"/>
<gene>
    <name evidence="1" type="ORF">BO78DRAFT_410733</name>
</gene>
<dbReference type="OrthoDB" id="9978173at2759"/>